<reference evidence="1 2" key="1">
    <citation type="journal article" date="2023" name="Science">
        <title>Complex scaffold remodeling in plant triterpene biosynthesis.</title>
        <authorList>
            <person name="De La Pena R."/>
            <person name="Hodgson H."/>
            <person name="Liu J.C."/>
            <person name="Stephenson M.J."/>
            <person name="Martin A.C."/>
            <person name="Owen C."/>
            <person name="Harkess A."/>
            <person name="Leebens-Mack J."/>
            <person name="Jimenez L.E."/>
            <person name="Osbourn A."/>
            <person name="Sattely E.S."/>
        </authorList>
    </citation>
    <scope>NUCLEOTIDE SEQUENCE [LARGE SCALE GENOMIC DNA]</scope>
    <source>
        <strain evidence="2">cv. JPN11</strain>
        <tissue evidence="1">Leaf</tissue>
    </source>
</reference>
<sequence length="89" mass="10028">MFNWRKNQFFCFLLIVLSLSSLYCHGVLAARYVRDMKEVAENNNRQIWSKSTSSNNPTAFASAADSDDGGFVATVNREVPSCPDPLHNR</sequence>
<organism evidence="1 2">
    <name type="scientific">Melia azedarach</name>
    <name type="common">Chinaberry tree</name>
    <dbReference type="NCBI Taxonomy" id="155640"/>
    <lineage>
        <taxon>Eukaryota</taxon>
        <taxon>Viridiplantae</taxon>
        <taxon>Streptophyta</taxon>
        <taxon>Embryophyta</taxon>
        <taxon>Tracheophyta</taxon>
        <taxon>Spermatophyta</taxon>
        <taxon>Magnoliopsida</taxon>
        <taxon>eudicotyledons</taxon>
        <taxon>Gunneridae</taxon>
        <taxon>Pentapetalae</taxon>
        <taxon>rosids</taxon>
        <taxon>malvids</taxon>
        <taxon>Sapindales</taxon>
        <taxon>Meliaceae</taxon>
        <taxon>Melia</taxon>
    </lineage>
</organism>
<protein>
    <submittedName>
        <fullName evidence="1">CLAVATA3/ESR-RELATED</fullName>
    </submittedName>
</protein>
<evidence type="ECO:0000313" key="2">
    <source>
        <dbReference type="Proteomes" id="UP001164539"/>
    </source>
</evidence>
<gene>
    <name evidence="1" type="ORF">OWV82_007451</name>
</gene>
<dbReference type="EMBL" id="CM051397">
    <property type="protein sequence ID" value="KAJ4719479.1"/>
    <property type="molecule type" value="Genomic_DNA"/>
</dbReference>
<proteinExistence type="predicted"/>
<accession>A0ACC1Y8S5</accession>
<evidence type="ECO:0000313" key="1">
    <source>
        <dbReference type="EMBL" id="KAJ4719479.1"/>
    </source>
</evidence>
<dbReference type="Proteomes" id="UP001164539">
    <property type="component" value="Chromosome 4"/>
</dbReference>
<name>A0ACC1Y8S5_MELAZ</name>
<keyword evidence="2" id="KW-1185">Reference proteome</keyword>
<comment type="caution">
    <text evidence="1">The sequence shown here is derived from an EMBL/GenBank/DDBJ whole genome shotgun (WGS) entry which is preliminary data.</text>
</comment>